<proteinExistence type="predicted"/>
<organism evidence="1">
    <name type="scientific">Anguilla anguilla</name>
    <name type="common">European freshwater eel</name>
    <name type="synonym">Muraena anguilla</name>
    <dbReference type="NCBI Taxonomy" id="7936"/>
    <lineage>
        <taxon>Eukaryota</taxon>
        <taxon>Metazoa</taxon>
        <taxon>Chordata</taxon>
        <taxon>Craniata</taxon>
        <taxon>Vertebrata</taxon>
        <taxon>Euteleostomi</taxon>
        <taxon>Actinopterygii</taxon>
        <taxon>Neopterygii</taxon>
        <taxon>Teleostei</taxon>
        <taxon>Anguilliformes</taxon>
        <taxon>Anguillidae</taxon>
        <taxon>Anguilla</taxon>
    </lineage>
</organism>
<name>A0A0E9VAC7_ANGAN</name>
<dbReference type="AlphaFoldDB" id="A0A0E9VAC7"/>
<accession>A0A0E9VAC7</accession>
<evidence type="ECO:0000313" key="1">
    <source>
        <dbReference type="EMBL" id="JAH74992.1"/>
    </source>
</evidence>
<sequence>MWKWYVRGTVNSKIEKNK</sequence>
<reference evidence="1" key="1">
    <citation type="submission" date="2014-11" db="EMBL/GenBank/DDBJ databases">
        <authorList>
            <person name="Amaro Gonzalez C."/>
        </authorList>
    </citation>
    <scope>NUCLEOTIDE SEQUENCE</scope>
</reference>
<dbReference type="EMBL" id="GBXM01033585">
    <property type="protein sequence ID" value="JAH74992.1"/>
    <property type="molecule type" value="Transcribed_RNA"/>
</dbReference>
<protein>
    <submittedName>
        <fullName evidence="1">Uncharacterized protein</fullName>
    </submittedName>
</protein>
<reference evidence="1" key="2">
    <citation type="journal article" date="2015" name="Fish Shellfish Immunol.">
        <title>Early steps in the European eel (Anguilla anguilla)-Vibrio vulnificus interaction in the gills: Role of the RtxA13 toxin.</title>
        <authorList>
            <person name="Callol A."/>
            <person name="Pajuelo D."/>
            <person name="Ebbesson L."/>
            <person name="Teles M."/>
            <person name="MacKenzie S."/>
            <person name="Amaro C."/>
        </authorList>
    </citation>
    <scope>NUCLEOTIDE SEQUENCE</scope>
</reference>